<dbReference type="AlphaFoldDB" id="A0A840I6R8"/>
<accession>A0A840I6R8</accession>
<dbReference type="SUPFAM" id="SSF53474">
    <property type="entry name" value="alpha/beta-Hydrolases"/>
    <property type="match status" value="1"/>
</dbReference>
<evidence type="ECO:0000313" key="3">
    <source>
        <dbReference type="EMBL" id="MBB4660547.1"/>
    </source>
</evidence>
<dbReference type="RefSeq" id="WP_183337972.1">
    <property type="nucleotide sequence ID" value="NZ_JACHNU010000001.1"/>
</dbReference>
<proteinExistence type="predicted"/>
<dbReference type="InterPro" id="IPR029058">
    <property type="entry name" value="AB_hydrolase_fold"/>
</dbReference>
<evidence type="ECO:0000256" key="1">
    <source>
        <dbReference type="ARBA" id="ARBA00022729"/>
    </source>
</evidence>
<dbReference type="Gene3D" id="3.40.50.1820">
    <property type="entry name" value="alpha/beta hydrolase"/>
    <property type="match status" value="1"/>
</dbReference>
<reference evidence="3 4" key="1">
    <citation type="submission" date="2020-08" db="EMBL/GenBank/DDBJ databases">
        <title>Genomic Encyclopedia of Archaeal and Bacterial Type Strains, Phase II (KMG-II): from individual species to whole genera.</title>
        <authorList>
            <person name="Goeker M."/>
        </authorList>
    </citation>
    <scope>NUCLEOTIDE SEQUENCE [LARGE SCALE GENOMIC DNA]</scope>
    <source>
        <strain evidence="3 4">DSM 23288</strain>
    </source>
</reference>
<gene>
    <name evidence="3" type="ORF">BDZ31_000120</name>
</gene>
<keyword evidence="1" id="KW-0732">Signal</keyword>
<protein>
    <submittedName>
        <fullName evidence="3">Poly(3-hydroxybutyrate) depolymerase</fullName>
    </submittedName>
</protein>
<sequence length="301" mass="33712">MSARVDRNLGAARFGTGRRCIFNCATPCSAGCTPRAHLGVGATSVYALGSDQRFSYCLYVPEAHDREDATYPLVVAVHGTERRPHTYRDAFAEFAEQHRCVVLAPLFPCGIHERGELHNYKFLAFHEIRYDEVLLAMVDEVAEMYRIETERFLLHGFSGGGQFANRFLFVHPERLRAVSIGAPGWPTLPDLGREWWVGVRDLERHFGRALDLEALRRVPVLIAVGAEDTDNWDVLLPEGSRYWMAGANDCGATRVERMRTLRDALRAHGVEVEHVEVPGVGHAGTPLFPAVQAFFARVLAR</sequence>
<comment type="caution">
    <text evidence="3">The sequence shown here is derived from an EMBL/GenBank/DDBJ whole genome shotgun (WGS) entry which is preliminary data.</text>
</comment>
<evidence type="ECO:0000256" key="2">
    <source>
        <dbReference type="ARBA" id="ARBA00022801"/>
    </source>
</evidence>
<dbReference type="PANTHER" id="PTHR43037">
    <property type="entry name" value="UNNAMED PRODUCT-RELATED"/>
    <property type="match status" value="1"/>
</dbReference>
<organism evidence="3 4">
    <name type="scientific">Conexibacter arvalis</name>
    <dbReference type="NCBI Taxonomy" id="912552"/>
    <lineage>
        <taxon>Bacteria</taxon>
        <taxon>Bacillati</taxon>
        <taxon>Actinomycetota</taxon>
        <taxon>Thermoleophilia</taxon>
        <taxon>Solirubrobacterales</taxon>
        <taxon>Conexibacteraceae</taxon>
        <taxon>Conexibacter</taxon>
    </lineage>
</organism>
<dbReference type="GO" id="GO:0016787">
    <property type="term" value="F:hydrolase activity"/>
    <property type="evidence" value="ECO:0007669"/>
    <property type="project" value="UniProtKB-KW"/>
</dbReference>
<keyword evidence="4" id="KW-1185">Reference proteome</keyword>
<name>A0A840I6R8_9ACTN</name>
<keyword evidence="2" id="KW-0378">Hydrolase</keyword>
<dbReference type="PANTHER" id="PTHR43037:SF5">
    <property type="entry name" value="FERULOYL ESTERASE"/>
    <property type="match status" value="1"/>
</dbReference>
<evidence type="ECO:0000313" key="4">
    <source>
        <dbReference type="Proteomes" id="UP000585272"/>
    </source>
</evidence>
<dbReference type="InterPro" id="IPR050955">
    <property type="entry name" value="Plant_Biomass_Hydrol_Est"/>
</dbReference>
<dbReference type="Proteomes" id="UP000585272">
    <property type="component" value="Unassembled WGS sequence"/>
</dbReference>
<dbReference type="EMBL" id="JACHNU010000001">
    <property type="protein sequence ID" value="MBB4660547.1"/>
    <property type="molecule type" value="Genomic_DNA"/>
</dbReference>